<dbReference type="EMBL" id="BAEO01000013">
    <property type="protein sequence ID" value="GAC18097.1"/>
    <property type="molecule type" value="Genomic_DNA"/>
</dbReference>
<feature type="compositionally biased region" description="Polar residues" evidence="1">
    <location>
        <begin position="29"/>
        <end position="47"/>
    </location>
</feature>
<gene>
    <name evidence="2" type="ORF">GARC_1116</name>
</gene>
<comment type="caution">
    <text evidence="2">The sequence shown here is derived from an EMBL/GenBank/DDBJ whole genome shotgun (WGS) entry which is preliminary data.</text>
</comment>
<feature type="compositionally biased region" description="Basic and acidic residues" evidence="1">
    <location>
        <begin position="59"/>
        <end position="68"/>
    </location>
</feature>
<sequence length="68" mass="7640">MTAIQILEKLGANASFNPSHLNEEDKLGIQQTLSDTKPFNAIQSQTPPDEEEIPEQNQDDEKNDEKES</sequence>
<feature type="region of interest" description="Disordered" evidence="1">
    <location>
        <begin position="15"/>
        <end position="68"/>
    </location>
</feature>
<protein>
    <submittedName>
        <fullName evidence="2">Uncharacterized protein</fullName>
    </submittedName>
</protein>
<name>K6YIV7_9ALTE</name>
<evidence type="ECO:0000256" key="1">
    <source>
        <dbReference type="SAM" id="MobiDB-lite"/>
    </source>
</evidence>
<dbReference type="OrthoDB" id="9985447at2"/>
<organism evidence="2 3">
    <name type="scientific">Paraglaciecola arctica BSs20135</name>
    <dbReference type="NCBI Taxonomy" id="493475"/>
    <lineage>
        <taxon>Bacteria</taxon>
        <taxon>Pseudomonadati</taxon>
        <taxon>Pseudomonadota</taxon>
        <taxon>Gammaproteobacteria</taxon>
        <taxon>Alteromonadales</taxon>
        <taxon>Alteromonadaceae</taxon>
        <taxon>Paraglaciecola</taxon>
    </lineage>
</organism>
<reference evidence="2 3" key="1">
    <citation type="journal article" date="2017" name="Antonie Van Leeuwenhoek">
        <title>Rhizobium rhizosphaerae sp. nov., a novel species isolated from rice rhizosphere.</title>
        <authorList>
            <person name="Zhao J.J."/>
            <person name="Zhang J."/>
            <person name="Zhang R.J."/>
            <person name="Zhang C.W."/>
            <person name="Yin H.Q."/>
            <person name="Zhang X.X."/>
        </authorList>
    </citation>
    <scope>NUCLEOTIDE SEQUENCE [LARGE SCALE GENOMIC DNA]</scope>
    <source>
        <strain evidence="2 3">BSs20135</strain>
    </source>
</reference>
<feature type="compositionally biased region" description="Acidic residues" evidence="1">
    <location>
        <begin position="48"/>
        <end position="58"/>
    </location>
</feature>
<evidence type="ECO:0000313" key="3">
    <source>
        <dbReference type="Proteomes" id="UP000006327"/>
    </source>
</evidence>
<dbReference type="RefSeq" id="WP_007617560.1">
    <property type="nucleotide sequence ID" value="NZ_BAEO01000013.1"/>
</dbReference>
<dbReference type="Proteomes" id="UP000006327">
    <property type="component" value="Unassembled WGS sequence"/>
</dbReference>
<keyword evidence="3" id="KW-1185">Reference proteome</keyword>
<evidence type="ECO:0000313" key="2">
    <source>
        <dbReference type="EMBL" id="GAC18097.1"/>
    </source>
</evidence>
<proteinExistence type="predicted"/>
<accession>K6YIV7</accession>
<dbReference type="AlphaFoldDB" id="K6YIV7"/>
<dbReference type="STRING" id="493475.GARC_1116"/>